<feature type="chain" id="PRO_5018275994" evidence="1">
    <location>
        <begin position="24"/>
        <end position="56"/>
    </location>
</feature>
<dbReference type="EMBL" id="LR131271">
    <property type="protein sequence ID" value="VDR24008.1"/>
    <property type="molecule type" value="Genomic_DNA"/>
</dbReference>
<evidence type="ECO:0000256" key="1">
    <source>
        <dbReference type="SAM" id="SignalP"/>
    </source>
</evidence>
<evidence type="ECO:0000313" key="2">
    <source>
        <dbReference type="EMBL" id="VDR24008.1"/>
    </source>
</evidence>
<organism evidence="2 3">
    <name type="scientific">Raoultella terrigena</name>
    <name type="common">Klebsiella terrigena</name>
    <dbReference type="NCBI Taxonomy" id="577"/>
    <lineage>
        <taxon>Bacteria</taxon>
        <taxon>Pseudomonadati</taxon>
        <taxon>Pseudomonadota</taxon>
        <taxon>Gammaproteobacteria</taxon>
        <taxon>Enterobacterales</taxon>
        <taxon>Enterobacteriaceae</taxon>
        <taxon>Klebsiella/Raoultella group</taxon>
        <taxon>Raoultella</taxon>
    </lineage>
</organism>
<feature type="signal peptide" evidence="1">
    <location>
        <begin position="1"/>
        <end position="23"/>
    </location>
</feature>
<name>A0A3P8JB74_RAOTE</name>
<evidence type="ECO:0000313" key="3">
    <source>
        <dbReference type="Proteomes" id="UP000274346"/>
    </source>
</evidence>
<reference evidence="2 3" key="1">
    <citation type="submission" date="2018-12" db="EMBL/GenBank/DDBJ databases">
        <authorList>
            <consortium name="Pathogen Informatics"/>
        </authorList>
    </citation>
    <scope>NUCLEOTIDE SEQUENCE [LARGE SCALE GENOMIC DNA]</scope>
    <source>
        <strain evidence="2 3">NCTC13098</strain>
    </source>
</reference>
<dbReference type="AlphaFoldDB" id="A0A3P8JB74"/>
<gene>
    <name evidence="2" type="primary">bcsC_2</name>
    <name evidence="2" type="ORF">NCTC13098_00284</name>
</gene>
<dbReference type="KEGG" id="rtg:NCTC13098_00284"/>
<protein>
    <submittedName>
        <fullName evidence="2">Cellulose synthase operon protein C</fullName>
    </submittedName>
</protein>
<accession>A0A3P8JB74</accession>
<keyword evidence="1" id="KW-0732">Signal</keyword>
<proteinExistence type="predicted"/>
<dbReference type="Proteomes" id="UP000274346">
    <property type="component" value="Chromosome"/>
</dbReference>
<sequence>MRKFSLTFITLALGASLLPLAQAATTPAQDHLLEQVRLGKRAIVKIWCVNRCTGWS</sequence>